<dbReference type="InterPro" id="IPR050469">
    <property type="entry name" value="Diguanylate_Cyclase"/>
</dbReference>
<dbReference type="Pfam" id="PF00072">
    <property type="entry name" value="Response_reg"/>
    <property type="match status" value="1"/>
</dbReference>
<dbReference type="InterPro" id="IPR043128">
    <property type="entry name" value="Rev_trsase/Diguanyl_cyclase"/>
</dbReference>
<dbReference type="CDD" id="cd01949">
    <property type="entry name" value="GGDEF"/>
    <property type="match status" value="1"/>
</dbReference>
<dbReference type="InterPro" id="IPR000160">
    <property type="entry name" value="GGDEF_dom"/>
</dbReference>
<sequence length="294" mass="34014">MKSSVDRLLIIDDDADLRNLLLKRFRQSDLEIDEASDVATAKRKLYEHTYDLIILDLVMYPESGYTLFELLKEDVKLKWIPLIVLSGSNDIEDKVKCLELGADDYVTKPFQFKELKARVSRLLSRARQFEQLAFRDPLTGIYNRRYFNNHLSVELQRVQRYPSSVSLALLDIDRFKSINDKFGHPVGDQVLKGLTKLLKANLCQTDLLARYGGEEFIVLLLDTKASEASIVIDEILQKLRILPFSYTDQIPAFTFSAGIAQWEPGLNETEWIHRADQQLYEAKQKGRNKVLIWQ</sequence>
<dbReference type="Pfam" id="PF00990">
    <property type="entry name" value="GGDEF"/>
    <property type="match status" value="1"/>
</dbReference>
<accession>A0ABX0JJH1</accession>
<dbReference type="SMART" id="SM00267">
    <property type="entry name" value="GGDEF"/>
    <property type="match status" value="1"/>
</dbReference>
<reference evidence="3" key="1">
    <citation type="submission" date="2020-03" db="EMBL/GenBank/DDBJ databases">
        <title>Draft sequencing of Paenibacilllus sp. S3N08.</title>
        <authorList>
            <person name="Kim D.-U."/>
        </authorList>
    </citation>
    <scope>NUCLEOTIDE SEQUENCE</scope>
    <source>
        <strain evidence="3">S3N08</strain>
    </source>
</reference>
<dbReference type="SMART" id="SM00448">
    <property type="entry name" value="REC"/>
    <property type="match status" value="1"/>
</dbReference>
<evidence type="ECO:0000313" key="3">
    <source>
        <dbReference type="EMBL" id="NHN35599.1"/>
    </source>
</evidence>
<gene>
    <name evidence="3" type="ORF">G9U52_38620</name>
</gene>
<dbReference type="NCBIfam" id="TIGR00254">
    <property type="entry name" value="GGDEF"/>
    <property type="match status" value="1"/>
</dbReference>
<dbReference type="CDD" id="cd17574">
    <property type="entry name" value="REC_OmpR"/>
    <property type="match status" value="1"/>
</dbReference>
<dbReference type="PANTHER" id="PTHR45138">
    <property type="entry name" value="REGULATORY COMPONENTS OF SENSORY TRANSDUCTION SYSTEM"/>
    <property type="match status" value="1"/>
</dbReference>
<dbReference type="Proteomes" id="UP001165962">
    <property type="component" value="Unassembled WGS sequence"/>
</dbReference>
<keyword evidence="4" id="KW-1185">Reference proteome</keyword>
<protein>
    <submittedName>
        <fullName evidence="3">Diguanylate cyclase</fullName>
    </submittedName>
</protein>
<comment type="caution">
    <text evidence="3">The sequence shown here is derived from an EMBL/GenBank/DDBJ whole genome shotgun (WGS) entry which is preliminary data.</text>
</comment>
<dbReference type="SUPFAM" id="SSF52172">
    <property type="entry name" value="CheY-like"/>
    <property type="match status" value="1"/>
</dbReference>
<dbReference type="InterPro" id="IPR011006">
    <property type="entry name" value="CheY-like_superfamily"/>
</dbReference>
<dbReference type="PANTHER" id="PTHR45138:SF9">
    <property type="entry name" value="DIGUANYLATE CYCLASE DGCM-RELATED"/>
    <property type="match status" value="1"/>
</dbReference>
<evidence type="ECO:0000259" key="2">
    <source>
        <dbReference type="SMART" id="SM00448"/>
    </source>
</evidence>
<name>A0ABX0JJH1_9BACL</name>
<dbReference type="SUPFAM" id="SSF55073">
    <property type="entry name" value="Nucleotide cyclase"/>
    <property type="match status" value="1"/>
</dbReference>
<dbReference type="Gene3D" id="3.30.70.270">
    <property type="match status" value="1"/>
</dbReference>
<dbReference type="InterPro" id="IPR029787">
    <property type="entry name" value="Nucleotide_cyclase"/>
</dbReference>
<feature type="domain" description="Response regulatory" evidence="2">
    <location>
        <begin position="6"/>
        <end position="119"/>
    </location>
</feature>
<dbReference type="Gene3D" id="3.40.50.2300">
    <property type="match status" value="1"/>
</dbReference>
<organism evidence="3 4">
    <name type="scientific">Paenibacillus agricola</name>
    <dbReference type="NCBI Taxonomy" id="2716264"/>
    <lineage>
        <taxon>Bacteria</taxon>
        <taxon>Bacillati</taxon>
        <taxon>Bacillota</taxon>
        <taxon>Bacilli</taxon>
        <taxon>Bacillales</taxon>
        <taxon>Paenibacillaceae</taxon>
        <taxon>Paenibacillus</taxon>
    </lineage>
</organism>
<dbReference type="RefSeq" id="WP_166158743.1">
    <property type="nucleotide sequence ID" value="NZ_JAAOIW010000047.1"/>
</dbReference>
<dbReference type="EMBL" id="JAAOIW010000047">
    <property type="protein sequence ID" value="NHN35599.1"/>
    <property type="molecule type" value="Genomic_DNA"/>
</dbReference>
<evidence type="ECO:0000313" key="4">
    <source>
        <dbReference type="Proteomes" id="UP001165962"/>
    </source>
</evidence>
<feature type="domain" description="GGDEF" evidence="1">
    <location>
        <begin position="122"/>
        <end position="293"/>
    </location>
</feature>
<dbReference type="InterPro" id="IPR001789">
    <property type="entry name" value="Sig_transdc_resp-reg_receiver"/>
</dbReference>
<proteinExistence type="predicted"/>
<evidence type="ECO:0000259" key="1">
    <source>
        <dbReference type="SMART" id="SM00267"/>
    </source>
</evidence>